<dbReference type="SUPFAM" id="SSF158472">
    <property type="entry name" value="HAMP domain-like"/>
    <property type="match status" value="1"/>
</dbReference>
<dbReference type="Gene3D" id="1.10.3210.10">
    <property type="entry name" value="Hypothetical protein af1432"/>
    <property type="match status" value="1"/>
</dbReference>
<dbReference type="Gene3D" id="3.30.450.20">
    <property type="entry name" value="PAS domain"/>
    <property type="match status" value="1"/>
</dbReference>
<dbReference type="PROSITE" id="PS50885">
    <property type="entry name" value="HAMP"/>
    <property type="match status" value="1"/>
</dbReference>
<evidence type="ECO:0000259" key="4">
    <source>
        <dbReference type="PROSITE" id="PS50887"/>
    </source>
</evidence>
<dbReference type="GO" id="GO:0007165">
    <property type="term" value="P:signal transduction"/>
    <property type="evidence" value="ECO:0007669"/>
    <property type="project" value="InterPro"/>
</dbReference>
<dbReference type="SMART" id="SM00091">
    <property type="entry name" value="PAS"/>
    <property type="match status" value="1"/>
</dbReference>
<feature type="domain" description="HD-GYP" evidence="5">
    <location>
        <begin position="666"/>
        <end position="858"/>
    </location>
</feature>
<dbReference type="PROSITE" id="PS50887">
    <property type="entry name" value="GGDEF"/>
    <property type="match status" value="1"/>
</dbReference>
<accession>A0A4R8M516</accession>
<dbReference type="SUPFAM" id="SSF55073">
    <property type="entry name" value="Nucleotide cyclase"/>
    <property type="match status" value="1"/>
</dbReference>
<dbReference type="Pfam" id="PF00990">
    <property type="entry name" value="GGDEF"/>
    <property type="match status" value="1"/>
</dbReference>
<comment type="caution">
    <text evidence="6">The sequence shown here is derived from an EMBL/GenBank/DDBJ whole genome shotgun (WGS) entry which is preliminary data.</text>
</comment>
<gene>
    <name evidence="6" type="ORF">C8D99_12042</name>
</gene>
<feature type="non-terminal residue" evidence="6">
    <location>
        <position position="1"/>
    </location>
</feature>
<evidence type="ECO:0000259" key="2">
    <source>
        <dbReference type="PROSITE" id="PS50112"/>
    </source>
</evidence>
<feature type="domain" description="HAMP" evidence="3">
    <location>
        <begin position="303"/>
        <end position="355"/>
    </location>
</feature>
<feature type="coiled-coil region" evidence="1">
    <location>
        <begin position="358"/>
        <end position="388"/>
    </location>
</feature>
<feature type="domain" description="PAS" evidence="2">
    <location>
        <begin position="385"/>
        <end position="443"/>
    </location>
</feature>
<dbReference type="InterPro" id="IPR037522">
    <property type="entry name" value="HD_GYP_dom"/>
</dbReference>
<keyword evidence="7" id="KW-1185">Reference proteome</keyword>
<dbReference type="Pfam" id="PF13487">
    <property type="entry name" value="HD_5"/>
    <property type="match status" value="1"/>
</dbReference>
<dbReference type="PANTHER" id="PTHR44757">
    <property type="entry name" value="DIGUANYLATE CYCLASE DGCP"/>
    <property type="match status" value="1"/>
</dbReference>
<dbReference type="InterPro" id="IPR003660">
    <property type="entry name" value="HAMP_dom"/>
</dbReference>
<dbReference type="InterPro" id="IPR000014">
    <property type="entry name" value="PAS"/>
</dbReference>
<dbReference type="InterPro" id="IPR013767">
    <property type="entry name" value="PAS_fold"/>
</dbReference>
<dbReference type="CDD" id="cd00077">
    <property type="entry name" value="HDc"/>
    <property type="match status" value="1"/>
</dbReference>
<feature type="domain" description="GGDEF" evidence="4">
    <location>
        <begin position="545"/>
        <end position="674"/>
    </location>
</feature>
<evidence type="ECO:0000259" key="3">
    <source>
        <dbReference type="PROSITE" id="PS50885"/>
    </source>
</evidence>
<dbReference type="PROSITE" id="PS50112">
    <property type="entry name" value="PAS"/>
    <property type="match status" value="1"/>
</dbReference>
<dbReference type="PROSITE" id="PS51832">
    <property type="entry name" value="HD_GYP"/>
    <property type="match status" value="1"/>
</dbReference>
<dbReference type="RefSeq" id="WP_208321184.1">
    <property type="nucleotide sequence ID" value="NZ_SORI01000020.1"/>
</dbReference>
<evidence type="ECO:0000256" key="1">
    <source>
        <dbReference type="SAM" id="Coils"/>
    </source>
</evidence>
<dbReference type="PANTHER" id="PTHR44757:SF2">
    <property type="entry name" value="BIOFILM ARCHITECTURE MAINTENANCE PROTEIN MBAA"/>
    <property type="match status" value="1"/>
</dbReference>
<organism evidence="6 7">
    <name type="scientific">Aminivibrio pyruvatiphilus</name>
    <dbReference type="NCBI Taxonomy" id="1005740"/>
    <lineage>
        <taxon>Bacteria</taxon>
        <taxon>Thermotogati</taxon>
        <taxon>Synergistota</taxon>
        <taxon>Synergistia</taxon>
        <taxon>Synergistales</taxon>
        <taxon>Aminobacteriaceae</taxon>
        <taxon>Aminivibrio</taxon>
    </lineage>
</organism>
<dbReference type="Gene3D" id="6.10.340.10">
    <property type="match status" value="1"/>
</dbReference>
<reference evidence="6 7" key="1">
    <citation type="submission" date="2019-03" db="EMBL/GenBank/DDBJ databases">
        <title>Genomic Encyclopedia of Type Strains, Phase IV (KMG-IV): sequencing the most valuable type-strain genomes for metagenomic binning, comparative biology and taxonomic classification.</title>
        <authorList>
            <person name="Goeker M."/>
        </authorList>
    </citation>
    <scope>NUCLEOTIDE SEQUENCE [LARGE SCALE GENOMIC DNA]</scope>
    <source>
        <strain evidence="6 7">DSM 25964</strain>
    </source>
</reference>
<dbReference type="GO" id="GO:0016020">
    <property type="term" value="C:membrane"/>
    <property type="evidence" value="ECO:0007669"/>
    <property type="project" value="InterPro"/>
</dbReference>
<dbReference type="EMBL" id="SORI01000020">
    <property type="protein sequence ID" value="TDY55961.1"/>
    <property type="molecule type" value="Genomic_DNA"/>
</dbReference>
<dbReference type="Pfam" id="PF00989">
    <property type="entry name" value="PAS"/>
    <property type="match status" value="1"/>
</dbReference>
<evidence type="ECO:0000313" key="7">
    <source>
        <dbReference type="Proteomes" id="UP000295066"/>
    </source>
</evidence>
<dbReference type="CDD" id="cd01949">
    <property type="entry name" value="GGDEF"/>
    <property type="match status" value="1"/>
</dbReference>
<dbReference type="CDD" id="cd06225">
    <property type="entry name" value="HAMP"/>
    <property type="match status" value="1"/>
</dbReference>
<dbReference type="CDD" id="cd00130">
    <property type="entry name" value="PAS"/>
    <property type="match status" value="1"/>
</dbReference>
<name>A0A4R8M516_9BACT</name>
<dbReference type="NCBIfam" id="TIGR00254">
    <property type="entry name" value="GGDEF"/>
    <property type="match status" value="1"/>
</dbReference>
<dbReference type="GO" id="GO:0006355">
    <property type="term" value="P:regulation of DNA-templated transcription"/>
    <property type="evidence" value="ECO:0007669"/>
    <property type="project" value="InterPro"/>
</dbReference>
<dbReference type="Gene3D" id="3.30.70.270">
    <property type="match status" value="1"/>
</dbReference>
<proteinExistence type="predicted"/>
<evidence type="ECO:0000313" key="6">
    <source>
        <dbReference type="EMBL" id="TDY55961.1"/>
    </source>
</evidence>
<dbReference type="InterPro" id="IPR052155">
    <property type="entry name" value="Biofilm_reg_signaling"/>
</dbReference>
<dbReference type="SMART" id="SM00267">
    <property type="entry name" value="GGDEF"/>
    <property type="match status" value="1"/>
</dbReference>
<dbReference type="SUPFAM" id="SSF55785">
    <property type="entry name" value="PYP-like sensor domain (PAS domain)"/>
    <property type="match status" value="1"/>
</dbReference>
<dbReference type="AlphaFoldDB" id="A0A4R8M516"/>
<protein>
    <submittedName>
        <fullName evidence="6">PAS domain S-box-containing protein/diguanylate cyclase (GGDEF)-like protein</fullName>
    </submittedName>
</protein>
<dbReference type="NCBIfam" id="TIGR00229">
    <property type="entry name" value="sensory_box"/>
    <property type="match status" value="1"/>
</dbReference>
<dbReference type="InterPro" id="IPR043128">
    <property type="entry name" value="Rev_trsase/Diguanyl_cyclase"/>
</dbReference>
<sequence>FSRGFRMARDAVSIMNRDKNEIAVQKVREFLAVPAGISAACSAALGNGFVDLEDVGKRERFFRGILEVHSGEISGIFFETPGGVSYGARNNPAGSPEFIRPDGKGKGFAWFSGESGLPVEPLHKDDVKNSFLFRKVLENGEPVLSVLFGPSYSGDPVLSAVHPVYGNNGKPLGVTGTRIPFSFLDERIKQTVSHERSFAAVFDRNTMTLLSSSSRDGRYSNLMGEALHHYQSTGETDFLSETPDGQFLLFFSGYTGEGLDLVILTALPGNLLAGSIKESARFSGLLLLLSQLISIAIYMKVAKKLLNPVTLLVRSSAEFAGGNLSARTPVVRDDEIGLIARAFNDMAATISSLFGNLERIVEERTVELQAANRELEQQSRETAESRNMLRLLLDSTGDAVFGIDLKGNCTFCNWSFLRIMGFESLEILRGKNMHSLIHHTDSEGFSIDPSRCRICLSLLTGENAHSDHEIFRRADGTPLEVDYHSYPQFLNGEIVGAVVSFTDNSERRKSRAKIDYLSTHDSLTGLHNRAFFERALKEADTESNLPVTVLFGDINGLKLTNDVFGHAAGDRLLVSAAELLKGSCRGKDVVARLGGDEFAVIMTNTGEEAAGRIIRRIRNDFAGRKIIAIRGSISMGSGTKTDPGQDLAEAVQAAEESMYREKILYRKDIDSEMVKTIMETLLEKCPGEQRHAESVSGTCRMIGETLGMSEGEVEKLKAAGYLHDIGKVVLGQEYLNREDGLVEEEEDRKEMILHPAAGYRILNLFDGTLEYAEWIFCHHEHWDGSGFPNGKSGKDIPLQARILLIAEVWDRLKVQFKGSPGWESHAVRELRQRAGTFLDPGVAEAYAAFILSGSKLIR</sequence>
<dbReference type="InterPro" id="IPR003607">
    <property type="entry name" value="HD/PDEase_dom"/>
</dbReference>
<dbReference type="InterPro" id="IPR000160">
    <property type="entry name" value="GGDEF_dom"/>
</dbReference>
<dbReference type="SUPFAM" id="SSF109604">
    <property type="entry name" value="HD-domain/PDEase-like"/>
    <property type="match status" value="1"/>
</dbReference>
<dbReference type="CDD" id="cd18773">
    <property type="entry name" value="PDC1_HK_sensor"/>
    <property type="match status" value="1"/>
</dbReference>
<dbReference type="Pfam" id="PF00672">
    <property type="entry name" value="HAMP"/>
    <property type="match status" value="1"/>
</dbReference>
<keyword evidence="1" id="KW-0175">Coiled coil</keyword>
<dbReference type="InterPro" id="IPR029787">
    <property type="entry name" value="Nucleotide_cyclase"/>
</dbReference>
<dbReference type="Proteomes" id="UP000295066">
    <property type="component" value="Unassembled WGS sequence"/>
</dbReference>
<dbReference type="InterPro" id="IPR035965">
    <property type="entry name" value="PAS-like_dom_sf"/>
</dbReference>
<dbReference type="SMART" id="SM00304">
    <property type="entry name" value="HAMP"/>
    <property type="match status" value="1"/>
</dbReference>
<evidence type="ECO:0000259" key="5">
    <source>
        <dbReference type="PROSITE" id="PS51832"/>
    </source>
</evidence>